<proteinExistence type="predicted"/>
<feature type="domain" description="Methyltransferase" evidence="1">
    <location>
        <begin position="91"/>
        <end position="181"/>
    </location>
</feature>
<organism evidence="2">
    <name type="scientific">hydrothermal vent metagenome</name>
    <dbReference type="NCBI Taxonomy" id="652676"/>
    <lineage>
        <taxon>unclassified sequences</taxon>
        <taxon>metagenomes</taxon>
        <taxon>ecological metagenomes</taxon>
    </lineage>
</organism>
<dbReference type="GO" id="GO:0005737">
    <property type="term" value="C:cytoplasm"/>
    <property type="evidence" value="ECO:0007669"/>
    <property type="project" value="TreeGrafter"/>
</dbReference>
<protein>
    <recommendedName>
        <fullName evidence="1">Methyltransferase domain-containing protein</fullName>
    </recommendedName>
</protein>
<dbReference type="Pfam" id="PF13649">
    <property type="entry name" value="Methyltransf_25"/>
    <property type="match status" value="1"/>
</dbReference>
<reference evidence="2" key="1">
    <citation type="submission" date="2018-06" db="EMBL/GenBank/DDBJ databases">
        <authorList>
            <person name="Zhirakovskaya E."/>
        </authorList>
    </citation>
    <scope>NUCLEOTIDE SEQUENCE</scope>
</reference>
<evidence type="ECO:0000259" key="1">
    <source>
        <dbReference type="Pfam" id="PF13649"/>
    </source>
</evidence>
<name>A0A3B1AEZ9_9ZZZZ</name>
<dbReference type="CDD" id="cd02440">
    <property type="entry name" value="AdoMet_MTases"/>
    <property type="match status" value="1"/>
</dbReference>
<dbReference type="PANTHER" id="PTHR12843:SF5">
    <property type="entry name" value="EEF1A LYSINE METHYLTRANSFERASE 2"/>
    <property type="match status" value="1"/>
</dbReference>
<dbReference type="InterPro" id="IPR029063">
    <property type="entry name" value="SAM-dependent_MTases_sf"/>
</dbReference>
<dbReference type="EMBL" id="UOFT01000066">
    <property type="protein sequence ID" value="VAW98542.1"/>
    <property type="molecule type" value="Genomic_DNA"/>
</dbReference>
<dbReference type="AlphaFoldDB" id="A0A3B1AEZ9"/>
<dbReference type="SUPFAM" id="SSF53335">
    <property type="entry name" value="S-adenosyl-L-methionine-dependent methyltransferases"/>
    <property type="match status" value="1"/>
</dbReference>
<dbReference type="GO" id="GO:0016279">
    <property type="term" value="F:protein-lysine N-methyltransferase activity"/>
    <property type="evidence" value="ECO:0007669"/>
    <property type="project" value="TreeGrafter"/>
</dbReference>
<dbReference type="PANTHER" id="PTHR12843">
    <property type="entry name" value="PROTEIN-LYSINE N-METHYLTRANSFERASE METTL10"/>
    <property type="match status" value="1"/>
</dbReference>
<accession>A0A3B1AEZ9</accession>
<gene>
    <name evidence="2" type="ORF">MNBD_GAMMA23-1537</name>
</gene>
<evidence type="ECO:0000313" key="2">
    <source>
        <dbReference type="EMBL" id="VAW98542.1"/>
    </source>
</evidence>
<dbReference type="Gene3D" id="3.40.50.150">
    <property type="entry name" value="Vaccinia Virus protein VP39"/>
    <property type="match status" value="1"/>
</dbReference>
<sequence length="272" mass="30868">MLTIKRTRFFFFHLIERIRRVIHFRLTGFSRSASSKKDNKNLTEYYKLYDEIYTISDSPEFVNMYKNRHLIRDDFLQHRKNNIIPASGTLLDLGCGEGGNAIYFHSLGYSATGVDASENAIRLAKKNAVEEGSGALFEVTDILNMNTDGKNYNICTDVGCLHMLVLSSHRKDYFNTVRNLMTKDSVFYLFQSATEKDVVIDNEEEYVANSVSFEHRRILDNGKVVRHSGCGGMPVSLAQYCTELENAGFEIVNRKTVDTPVGLFASIVAKIK</sequence>
<dbReference type="InterPro" id="IPR041698">
    <property type="entry name" value="Methyltransf_25"/>
</dbReference>